<dbReference type="SMART" id="SM00248">
    <property type="entry name" value="ANK"/>
    <property type="match status" value="4"/>
</dbReference>
<sequence length="768" mass="87276">MSSNGDIFRLAKEGLVDELKALLSQPNIDINTTDSNRFTALHYAAMNGKRDAVELLLKKGADINAKDGGGGTPLILVAKKPEETVGQEVAKLLLSAKDIDVNHKDGMDRTALMYAAAAGNYQITRLLLRSEKVDINHQTYSGDTALFSAVGSGRDEMVRLLLHYGALRGTKDFGGRTAQELARSRDGMTGQKMSEIFEEFPNVLQDERRSDKPELPLRGRATWPSPKLQWAIAGSGTVVRENVAAVDLSPLPKDTLRKEVVSVVEGAKRLMCLDHEEGKLGEQWIWIHVPCNNILWVRWAIQHLPASYKMDDGANLIGMIDEAFDELKQSPHSQMVRCTRKGQVVSIVMPYLAVETEESFNKRTEDSLEEQGLWEPANYERHKVKERKHILQLPQPLDQSHFASDQLPKARDRDPVGYRYTEAARLQSSPITQVRLLMVNQVWLWQVKNMVVTAFPAAWTFSKNPLFDSLNDRSLNQLSIQDFVDRMLRQCVLLSDEPGYRSCRQPEPWPSIFAKRTISVAQVETDRYKMFSNYIRNVSVSNRLDREQPKEEAELDREFKALYDICPETEGLRQARRIRDELKMIGGVLGHQEVVINGWLLGNWGDRVLGFAFKERQDTLREIDKEAEDVERRFNQLLDFKQKQGSLNFARDADKREKESEKRDKENEKQSKLFLAFTIITVIFTPLNFVAAFMAIPTNEYPHRESNVNWSWWQSFLGMLVAEIVVVLPTAWLWRKSVHGGGGKKTEATKPSKPLVDSKLSNKGDGVV</sequence>
<evidence type="ECO:0000313" key="6">
    <source>
        <dbReference type="EMBL" id="KAF1962119.1"/>
    </source>
</evidence>
<feature type="repeat" description="ANK" evidence="3">
    <location>
        <begin position="141"/>
        <end position="173"/>
    </location>
</feature>
<reference evidence="6" key="1">
    <citation type="journal article" date="2020" name="Stud. Mycol.">
        <title>101 Dothideomycetes genomes: a test case for predicting lifestyles and emergence of pathogens.</title>
        <authorList>
            <person name="Haridas S."/>
            <person name="Albert R."/>
            <person name="Binder M."/>
            <person name="Bloem J."/>
            <person name="Labutti K."/>
            <person name="Salamov A."/>
            <person name="Andreopoulos B."/>
            <person name="Baker S."/>
            <person name="Barry K."/>
            <person name="Bills G."/>
            <person name="Bluhm B."/>
            <person name="Cannon C."/>
            <person name="Castanera R."/>
            <person name="Culley D."/>
            <person name="Daum C."/>
            <person name="Ezra D."/>
            <person name="Gonzalez J."/>
            <person name="Henrissat B."/>
            <person name="Kuo A."/>
            <person name="Liang C."/>
            <person name="Lipzen A."/>
            <person name="Lutzoni F."/>
            <person name="Magnuson J."/>
            <person name="Mondo S."/>
            <person name="Nolan M."/>
            <person name="Ohm R."/>
            <person name="Pangilinan J."/>
            <person name="Park H.-J."/>
            <person name="Ramirez L."/>
            <person name="Alfaro M."/>
            <person name="Sun H."/>
            <person name="Tritt A."/>
            <person name="Yoshinaga Y."/>
            <person name="Zwiers L.-H."/>
            <person name="Turgeon B."/>
            <person name="Goodwin S."/>
            <person name="Spatafora J."/>
            <person name="Crous P."/>
            <person name="Grigoriev I."/>
        </authorList>
    </citation>
    <scope>NUCLEOTIDE SEQUENCE</scope>
    <source>
        <strain evidence="6">CBS 675.92</strain>
    </source>
</reference>
<dbReference type="InterPro" id="IPR002110">
    <property type="entry name" value="Ankyrin_rpt"/>
</dbReference>
<dbReference type="Pfam" id="PF13857">
    <property type="entry name" value="Ank_5"/>
    <property type="match status" value="1"/>
</dbReference>
<feature type="transmembrane region" description="Helical" evidence="5">
    <location>
        <begin position="673"/>
        <end position="696"/>
    </location>
</feature>
<dbReference type="Pfam" id="PF12796">
    <property type="entry name" value="Ank_2"/>
    <property type="match status" value="1"/>
</dbReference>
<dbReference type="Proteomes" id="UP000800035">
    <property type="component" value="Unassembled WGS sequence"/>
</dbReference>
<feature type="repeat" description="ANK" evidence="3">
    <location>
        <begin position="36"/>
        <end position="68"/>
    </location>
</feature>
<organism evidence="6 7">
    <name type="scientific">Byssothecium circinans</name>
    <dbReference type="NCBI Taxonomy" id="147558"/>
    <lineage>
        <taxon>Eukaryota</taxon>
        <taxon>Fungi</taxon>
        <taxon>Dikarya</taxon>
        <taxon>Ascomycota</taxon>
        <taxon>Pezizomycotina</taxon>
        <taxon>Dothideomycetes</taxon>
        <taxon>Pleosporomycetidae</taxon>
        <taxon>Pleosporales</taxon>
        <taxon>Massarineae</taxon>
        <taxon>Massarinaceae</taxon>
        <taxon>Byssothecium</taxon>
    </lineage>
</organism>
<evidence type="ECO:0000256" key="3">
    <source>
        <dbReference type="PROSITE-ProRule" id="PRU00023"/>
    </source>
</evidence>
<keyword evidence="5" id="KW-0812">Transmembrane</keyword>
<dbReference type="InterPro" id="IPR036770">
    <property type="entry name" value="Ankyrin_rpt-contain_sf"/>
</dbReference>
<dbReference type="PANTHER" id="PTHR24171:SF8">
    <property type="entry name" value="BRCA1-ASSOCIATED RING DOMAIN PROTEIN 1"/>
    <property type="match status" value="1"/>
</dbReference>
<keyword evidence="5" id="KW-0472">Membrane</keyword>
<dbReference type="GO" id="GO:0004842">
    <property type="term" value="F:ubiquitin-protein transferase activity"/>
    <property type="evidence" value="ECO:0007669"/>
    <property type="project" value="TreeGrafter"/>
</dbReference>
<dbReference type="OrthoDB" id="539213at2759"/>
<gene>
    <name evidence="6" type="ORF">CC80DRAFT_588726</name>
</gene>
<dbReference type="Gene3D" id="1.25.40.20">
    <property type="entry name" value="Ankyrin repeat-containing domain"/>
    <property type="match status" value="1"/>
</dbReference>
<evidence type="ECO:0000313" key="7">
    <source>
        <dbReference type="Proteomes" id="UP000800035"/>
    </source>
</evidence>
<keyword evidence="2 3" id="KW-0040">ANK repeat</keyword>
<evidence type="ECO:0000256" key="5">
    <source>
        <dbReference type="SAM" id="Phobius"/>
    </source>
</evidence>
<dbReference type="PROSITE" id="PS50088">
    <property type="entry name" value="ANK_REPEAT"/>
    <property type="match status" value="2"/>
</dbReference>
<protein>
    <submittedName>
        <fullName evidence="6">Uncharacterized protein</fullName>
    </submittedName>
</protein>
<evidence type="ECO:0000256" key="1">
    <source>
        <dbReference type="ARBA" id="ARBA00022737"/>
    </source>
</evidence>
<dbReference type="GO" id="GO:0085020">
    <property type="term" value="P:protein K6-linked ubiquitination"/>
    <property type="evidence" value="ECO:0007669"/>
    <property type="project" value="TreeGrafter"/>
</dbReference>
<evidence type="ECO:0000256" key="4">
    <source>
        <dbReference type="SAM" id="MobiDB-lite"/>
    </source>
</evidence>
<name>A0A6A5UDT3_9PLEO</name>
<dbReference type="PROSITE" id="PS50297">
    <property type="entry name" value="ANK_REP_REGION"/>
    <property type="match status" value="2"/>
</dbReference>
<dbReference type="AlphaFoldDB" id="A0A6A5UDT3"/>
<keyword evidence="1" id="KW-0677">Repeat</keyword>
<dbReference type="SUPFAM" id="SSF48403">
    <property type="entry name" value="Ankyrin repeat"/>
    <property type="match status" value="1"/>
</dbReference>
<dbReference type="Gene3D" id="1.20.58.340">
    <property type="entry name" value="Magnesium transport protein CorA, transmembrane region"/>
    <property type="match status" value="1"/>
</dbReference>
<evidence type="ECO:0000256" key="2">
    <source>
        <dbReference type="ARBA" id="ARBA00023043"/>
    </source>
</evidence>
<accession>A0A6A5UDT3</accession>
<feature type="region of interest" description="Disordered" evidence="4">
    <location>
        <begin position="738"/>
        <end position="768"/>
    </location>
</feature>
<dbReference type="EMBL" id="ML976979">
    <property type="protein sequence ID" value="KAF1962119.1"/>
    <property type="molecule type" value="Genomic_DNA"/>
</dbReference>
<feature type="transmembrane region" description="Helical" evidence="5">
    <location>
        <begin position="716"/>
        <end position="734"/>
    </location>
</feature>
<keyword evidence="5" id="KW-1133">Transmembrane helix</keyword>
<dbReference type="PANTHER" id="PTHR24171">
    <property type="entry name" value="ANKYRIN REPEAT DOMAIN-CONTAINING PROTEIN 39-RELATED"/>
    <property type="match status" value="1"/>
</dbReference>
<proteinExistence type="predicted"/>
<keyword evidence="7" id="KW-1185">Reference proteome</keyword>